<keyword evidence="4" id="KW-0408">Iron</keyword>
<evidence type="ECO:0000313" key="7">
    <source>
        <dbReference type="EMBL" id="RXF70994.1"/>
    </source>
</evidence>
<feature type="domain" description="Fe/B12 periplasmic-binding" evidence="6">
    <location>
        <begin position="43"/>
        <end position="305"/>
    </location>
</feature>
<dbReference type="GO" id="GO:1901678">
    <property type="term" value="P:iron coordination entity transport"/>
    <property type="evidence" value="ECO:0007669"/>
    <property type="project" value="UniProtKB-ARBA"/>
</dbReference>
<reference evidence="7 8" key="1">
    <citation type="submission" date="2018-12" db="EMBL/GenBank/DDBJ databases">
        <title>bacterium Hansschlegelia zhihuaiae S113.</title>
        <authorList>
            <person name="He J."/>
        </authorList>
    </citation>
    <scope>NUCLEOTIDE SEQUENCE [LARGE SCALE GENOMIC DNA]</scope>
    <source>
        <strain evidence="7 8">S 113</strain>
    </source>
</reference>
<dbReference type="PANTHER" id="PTHR30532:SF1">
    <property type="entry name" value="IRON(3+)-HYDROXAMATE-BINDING PROTEIN FHUD"/>
    <property type="match status" value="1"/>
</dbReference>
<evidence type="ECO:0000256" key="3">
    <source>
        <dbReference type="ARBA" id="ARBA00022448"/>
    </source>
</evidence>
<dbReference type="InterPro" id="IPR006311">
    <property type="entry name" value="TAT_signal"/>
</dbReference>
<dbReference type="InterPro" id="IPR051313">
    <property type="entry name" value="Bact_iron-sidero_bind"/>
</dbReference>
<keyword evidence="5" id="KW-0732">Signal</keyword>
<dbReference type="GO" id="GO:0030288">
    <property type="term" value="C:outer membrane-bounded periplasmic space"/>
    <property type="evidence" value="ECO:0007669"/>
    <property type="project" value="TreeGrafter"/>
</dbReference>
<dbReference type="PROSITE" id="PS51318">
    <property type="entry name" value="TAT"/>
    <property type="match status" value="1"/>
</dbReference>
<protein>
    <submittedName>
        <fullName evidence="7">Iron-siderophore ABC transporter substrate-binding protein</fullName>
    </submittedName>
</protein>
<gene>
    <name evidence="7" type="ORF">EK403_16345</name>
</gene>
<dbReference type="AlphaFoldDB" id="A0A4Q0MCS1"/>
<dbReference type="PANTHER" id="PTHR30532">
    <property type="entry name" value="IRON III DICITRATE-BINDING PERIPLASMIC PROTEIN"/>
    <property type="match status" value="1"/>
</dbReference>
<comment type="similarity">
    <text evidence="2">Belongs to the bacterial solute-binding protein 8 family.</text>
</comment>
<proteinExistence type="inferred from homology"/>
<evidence type="ECO:0000259" key="6">
    <source>
        <dbReference type="PROSITE" id="PS50983"/>
    </source>
</evidence>
<sequence>MRAGDASPARDICRTTRRALLAAGAAFASLGLSRAAAAQTAPRLAAIDWAMLETALALGVAPVAATELLLFRKTAVEPFVPEAVADLGLRGALSYEQLYASRPDLILSSPWYENRAHVLSRIAPVASFSIYEPGRPPYDLAAAATRALGERIGLSDEASRVVAEADAELDAARARLLPLAGRPVLVMNLADARHFRAFGADSMFGDVARRLRLGLAWAEPTRFGAYPTVGVEALAGMTEAIVVNVGPTSPSALAEMRASPLWRAMPPIAKGRFIDLEPVNPYGALPAARRFARLASEALQPLADG</sequence>
<dbReference type="OrthoDB" id="8370650at2"/>
<dbReference type="PROSITE" id="PS50983">
    <property type="entry name" value="FE_B12_PBP"/>
    <property type="match status" value="1"/>
</dbReference>
<comment type="subcellular location">
    <subcellularLocation>
        <location evidence="1">Cell envelope</location>
    </subcellularLocation>
</comment>
<keyword evidence="4" id="KW-0406">Ion transport</keyword>
<dbReference type="Pfam" id="PF01497">
    <property type="entry name" value="Peripla_BP_2"/>
    <property type="match status" value="1"/>
</dbReference>
<evidence type="ECO:0000256" key="4">
    <source>
        <dbReference type="ARBA" id="ARBA00022496"/>
    </source>
</evidence>
<keyword evidence="3" id="KW-0813">Transport</keyword>
<dbReference type="Gene3D" id="3.40.50.1980">
    <property type="entry name" value="Nitrogenase molybdenum iron protein domain"/>
    <property type="match status" value="2"/>
</dbReference>
<evidence type="ECO:0000256" key="2">
    <source>
        <dbReference type="ARBA" id="ARBA00008814"/>
    </source>
</evidence>
<name>A0A4Q0MCS1_9HYPH</name>
<dbReference type="RefSeq" id="WP_128778559.1">
    <property type="nucleotide sequence ID" value="NZ_RYFI01000016.1"/>
</dbReference>
<organism evidence="7 8">
    <name type="scientific">Hansschlegelia zhihuaiae</name>
    <dbReference type="NCBI Taxonomy" id="405005"/>
    <lineage>
        <taxon>Bacteria</taxon>
        <taxon>Pseudomonadati</taxon>
        <taxon>Pseudomonadota</taxon>
        <taxon>Alphaproteobacteria</taxon>
        <taxon>Hyphomicrobiales</taxon>
        <taxon>Methylopilaceae</taxon>
        <taxon>Hansschlegelia</taxon>
    </lineage>
</organism>
<keyword evidence="4" id="KW-0410">Iron transport</keyword>
<dbReference type="Proteomes" id="UP000289708">
    <property type="component" value="Unassembled WGS sequence"/>
</dbReference>
<accession>A0A4Q0MCS1</accession>
<evidence type="ECO:0000256" key="5">
    <source>
        <dbReference type="ARBA" id="ARBA00022729"/>
    </source>
</evidence>
<dbReference type="SUPFAM" id="SSF53807">
    <property type="entry name" value="Helical backbone' metal receptor"/>
    <property type="match status" value="1"/>
</dbReference>
<comment type="caution">
    <text evidence="7">The sequence shown here is derived from an EMBL/GenBank/DDBJ whole genome shotgun (WGS) entry which is preliminary data.</text>
</comment>
<keyword evidence="8" id="KW-1185">Reference proteome</keyword>
<evidence type="ECO:0000313" key="8">
    <source>
        <dbReference type="Proteomes" id="UP000289708"/>
    </source>
</evidence>
<evidence type="ECO:0000256" key="1">
    <source>
        <dbReference type="ARBA" id="ARBA00004196"/>
    </source>
</evidence>
<dbReference type="InterPro" id="IPR002491">
    <property type="entry name" value="ABC_transptr_periplasmic_BD"/>
</dbReference>
<dbReference type="EMBL" id="RYFI01000016">
    <property type="protein sequence ID" value="RXF70994.1"/>
    <property type="molecule type" value="Genomic_DNA"/>
</dbReference>